<keyword evidence="7 10" id="KW-0460">Magnesium</keyword>
<dbReference type="InterPro" id="IPR044856">
    <property type="entry name" value="Malate_synth_C_sf"/>
</dbReference>
<dbReference type="Gene3D" id="3.20.20.360">
    <property type="entry name" value="Malate synthase, domain 3"/>
    <property type="match status" value="2"/>
</dbReference>
<dbReference type="InterPro" id="IPR011076">
    <property type="entry name" value="Malate_synth_sf"/>
</dbReference>
<dbReference type="NCBIfam" id="TIGR01345">
    <property type="entry name" value="malate_syn_G"/>
    <property type="match status" value="1"/>
</dbReference>
<feature type="domain" description="Malate synthase C-terminal" evidence="17">
    <location>
        <begin position="595"/>
        <end position="700"/>
    </location>
</feature>
<dbReference type="PANTHER" id="PTHR42739">
    <property type="entry name" value="MALATE SYNTHASE G"/>
    <property type="match status" value="1"/>
</dbReference>
<evidence type="ECO:0000256" key="12">
    <source>
        <dbReference type="PIRSR" id="PIRSR601465-50"/>
    </source>
</evidence>
<evidence type="ECO:0000256" key="5">
    <source>
        <dbReference type="ARBA" id="ARBA00022679"/>
    </source>
</evidence>
<dbReference type="GO" id="GO:0006097">
    <property type="term" value="P:glyoxylate cycle"/>
    <property type="evidence" value="ECO:0007669"/>
    <property type="project" value="UniProtKB-UniRule"/>
</dbReference>
<reference evidence="18" key="2">
    <citation type="submission" date="2020-08" db="EMBL/GenBank/DDBJ databases">
        <authorList>
            <person name="Lai Q."/>
        </authorList>
    </citation>
    <scope>NUCLEOTIDE SEQUENCE</scope>
    <source>
        <strain evidence="18">S27-2</strain>
    </source>
</reference>
<feature type="binding site" evidence="10">
    <location>
        <position position="275"/>
    </location>
    <ligand>
        <name>acetyl-CoA</name>
        <dbReference type="ChEBI" id="CHEBI:57288"/>
    </ligand>
</feature>
<dbReference type="Gene3D" id="1.20.1220.12">
    <property type="entry name" value="Malate synthase, domain III"/>
    <property type="match status" value="1"/>
</dbReference>
<feature type="binding site" evidence="10">
    <location>
        <position position="540"/>
    </location>
    <ligand>
        <name>acetyl-CoA</name>
        <dbReference type="ChEBI" id="CHEBI:57288"/>
    </ligand>
</feature>
<feature type="domain" description="Malate synthase G alpha-beta insertion" evidence="16">
    <location>
        <begin position="160"/>
        <end position="234"/>
    </location>
</feature>
<evidence type="ECO:0000256" key="3">
    <source>
        <dbReference type="ARBA" id="ARBA00022490"/>
    </source>
</evidence>
<dbReference type="Pfam" id="PF20658">
    <property type="entry name" value="MSG_insertion"/>
    <property type="match status" value="1"/>
</dbReference>
<gene>
    <name evidence="10" type="primary">glcB</name>
    <name evidence="18" type="ORF">H8B19_02355</name>
</gene>
<keyword evidence="2 10" id="KW-0329">Glyoxylate bypass</keyword>
<keyword evidence="5 10" id="KW-0808">Transferase</keyword>
<dbReference type="GO" id="GO:0000287">
    <property type="term" value="F:magnesium ion binding"/>
    <property type="evidence" value="ECO:0007669"/>
    <property type="project" value="TreeGrafter"/>
</dbReference>
<dbReference type="GO" id="GO:0005829">
    <property type="term" value="C:cytosol"/>
    <property type="evidence" value="ECO:0007669"/>
    <property type="project" value="TreeGrafter"/>
</dbReference>
<dbReference type="InterPro" id="IPR048357">
    <property type="entry name" value="MSG_insertion"/>
</dbReference>
<dbReference type="InterPro" id="IPR006253">
    <property type="entry name" value="Malate_synthG"/>
</dbReference>
<dbReference type="SUPFAM" id="SSF51645">
    <property type="entry name" value="Malate synthase G"/>
    <property type="match status" value="1"/>
</dbReference>
<keyword evidence="8 10" id="KW-0558">Oxidation</keyword>
<dbReference type="InterPro" id="IPR048355">
    <property type="entry name" value="MS_C"/>
</dbReference>
<dbReference type="Pfam" id="PF20656">
    <property type="entry name" value="MS_N"/>
    <property type="match status" value="1"/>
</dbReference>
<dbReference type="EC" id="2.3.3.9" evidence="10 11"/>
<evidence type="ECO:0000256" key="9">
    <source>
        <dbReference type="ARBA" id="ARBA00047918"/>
    </source>
</evidence>
<reference evidence="18" key="1">
    <citation type="journal article" date="2018" name="Int. J. Syst. Evol. Microbiol.">
        <title>Neptunicella marina gen. nov., sp. nov., isolated from surface seawater.</title>
        <authorList>
            <person name="Liu X."/>
            <person name="Lai Q."/>
            <person name="Du Y."/>
            <person name="Zhang X."/>
            <person name="Liu Z."/>
            <person name="Sun F."/>
            <person name="Shao Z."/>
        </authorList>
    </citation>
    <scope>NUCLEOTIDE SEQUENCE</scope>
    <source>
        <strain evidence="18">S27-2</strain>
    </source>
</reference>
<evidence type="ECO:0000256" key="13">
    <source>
        <dbReference type="RuleBase" id="RU003572"/>
    </source>
</evidence>
<proteinExistence type="inferred from homology"/>
<dbReference type="GO" id="GO:0004474">
    <property type="term" value="F:malate synthase activity"/>
    <property type="evidence" value="ECO:0007669"/>
    <property type="project" value="UniProtKB-UniRule"/>
</dbReference>
<feature type="binding site" evidence="10">
    <location>
        <begin position="124"/>
        <end position="125"/>
    </location>
    <ligand>
        <name>acetyl-CoA</name>
        <dbReference type="ChEBI" id="CHEBI:57288"/>
    </ligand>
</feature>
<dbReference type="Proteomes" id="UP000601768">
    <property type="component" value="Unassembled WGS sequence"/>
</dbReference>
<feature type="binding site" evidence="10">
    <location>
        <position position="459"/>
    </location>
    <ligand>
        <name>Mg(2+)</name>
        <dbReference type="ChEBI" id="CHEBI:18420"/>
    </ligand>
</feature>
<evidence type="ECO:0000256" key="2">
    <source>
        <dbReference type="ARBA" id="ARBA00022435"/>
    </source>
</evidence>
<evidence type="ECO:0000313" key="18">
    <source>
        <dbReference type="EMBL" id="MBC3764704.1"/>
    </source>
</evidence>
<comment type="catalytic activity">
    <reaction evidence="9 10 13">
        <text>glyoxylate + acetyl-CoA + H2O = (S)-malate + CoA + H(+)</text>
        <dbReference type="Rhea" id="RHEA:18181"/>
        <dbReference type="ChEBI" id="CHEBI:15377"/>
        <dbReference type="ChEBI" id="CHEBI:15378"/>
        <dbReference type="ChEBI" id="CHEBI:15589"/>
        <dbReference type="ChEBI" id="CHEBI:36655"/>
        <dbReference type="ChEBI" id="CHEBI:57287"/>
        <dbReference type="ChEBI" id="CHEBI:57288"/>
        <dbReference type="EC" id="2.3.3.9"/>
    </reaction>
</comment>
<dbReference type="InterPro" id="IPR048356">
    <property type="entry name" value="MS_N"/>
</dbReference>
<dbReference type="InterPro" id="IPR001465">
    <property type="entry name" value="Malate_synthase_TIM"/>
</dbReference>
<dbReference type="InterPro" id="IPR046363">
    <property type="entry name" value="MS_N_TIM-barrel_dom"/>
</dbReference>
<evidence type="ECO:0000259" key="17">
    <source>
        <dbReference type="Pfam" id="PF20659"/>
    </source>
</evidence>
<comment type="subcellular location">
    <subcellularLocation>
        <location evidence="10 13">Cytoplasm</location>
    </subcellularLocation>
</comment>
<comment type="function">
    <text evidence="10">Involved in the glycolate utilization. Catalyzes the condensation and subsequent hydrolysis of acetyl-coenzyme A (acetyl-CoA) and glyoxylate to form malate and CoA.</text>
</comment>
<evidence type="ECO:0000256" key="8">
    <source>
        <dbReference type="ARBA" id="ARBA00023097"/>
    </source>
</evidence>
<feature type="binding site" evidence="10">
    <location>
        <position position="312"/>
    </location>
    <ligand>
        <name>acetyl-CoA</name>
        <dbReference type="ChEBI" id="CHEBI:57288"/>
    </ligand>
</feature>
<evidence type="ECO:0000259" key="16">
    <source>
        <dbReference type="Pfam" id="PF20658"/>
    </source>
</evidence>
<dbReference type="GO" id="GO:0006099">
    <property type="term" value="P:tricarboxylic acid cycle"/>
    <property type="evidence" value="ECO:0007669"/>
    <property type="project" value="UniProtKB-KW"/>
</dbReference>
<keyword evidence="19" id="KW-1185">Reference proteome</keyword>
<keyword evidence="6 10" id="KW-0479">Metal-binding</keyword>
<evidence type="ECO:0000256" key="4">
    <source>
        <dbReference type="ARBA" id="ARBA00022532"/>
    </source>
</evidence>
<feature type="binding site" evidence="10">
    <location>
        <position position="117"/>
    </location>
    <ligand>
        <name>acetyl-CoA</name>
        <dbReference type="ChEBI" id="CHEBI:57288"/>
    </ligand>
</feature>
<accession>A0A8J6IQJ0</accession>
<feature type="binding site" evidence="10">
    <location>
        <begin position="456"/>
        <end position="459"/>
    </location>
    <ligand>
        <name>glyoxylate</name>
        <dbReference type="ChEBI" id="CHEBI:36655"/>
    </ligand>
</feature>
<comment type="subunit">
    <text evidence="10">Monomer.</text>
</comment>
<dbReference type="Pfam" id="PF01274">
    <property type="entry name" value="MS_TIM-barrel"/>
    <property type="match status" value="1"/>
</dbReference>
<dbReference type="Pfam" id="PF20659">
    <property type="entry name" value="MS_C"/>
    <property type="match status" value="1"/>
</dbReference>
<feature type="binding site" evidence="10">
    <location>
        <position position="339"/>
    </location>
    <ligand>
        <name>glyoxylate</name>
        <dbReference type="ChEBI" id="CHEBI:36655"/>
    </ligand>
</feature>
<evidence type="ECO:0000256" key="1">
    <source>
        <dbReference type="ARBA" id="ARBA00001946"/>
    </source>
</evidence>
<comment type="pathway">
    <text evidence="10 13">Carbohydrate metabolism; glyoxylate cycle; (S)-malate from isocitrate: step 2/2.</text>
</comment>
<protein>
    <recommendedName>
        <fullName evidence="10 11">Malate synthase G</fullName>
        <ecNumber evidence="10 11">2.3.3.9</ecNumber>
    </recommendedName>
</protein>
<dbReference type="PANTHER" id="PTHR42739:SF1">
    <property type="entry name" value="MALATE SYNTHASE G"/>
    <property type="match status" value="1"/>
</dbReference>
<feature type="active site" description="Proton donor" evidence="10 12">
    <location>
        <position position="635"/>
    </location>
</feature>
<feature type="domain" description="Malate synthase N-terminal" evidence="15">
    <location>
        <begin position="14"/>
        <end position="70"/>
    </location>
</feature>
<evidence type="ECO:0000256" key="6">
    <source>
        <dbReference type="ARBA" id="ARBA00022723"/>
    </source>
</evidence>
<dbReference type="NCBIfam" id="NF002825">
    <property type="entry name" value="PRK02999.1"/>
    <property type="match status" value="1"/>
</dbReference>
<sequence length="730" mass="81298">MTIALQQKSLINENFYQFINQQVLPLTSLNPSVFWAGLHNLVEELAPQNRALLHRRDQLQQQIDDWHQSHRDNKWNAEAYKAFLQQIGYLVEQGEDFQIETTNVDDEIARLSGPQLVVPLKNARFTLNAANARWGSLYDALYASDVIPHQDGLKPGRQHNPARARHVIAYAKTFLDSHFALEHGSHQDVVSYVVYFQHLMAFFADGSHSGLKSPQQFVAYQGAKAQPETLLLKHHGLHVELQINPQGDIGKTDLAGIDDIQLEAALTTIADGEDSVAAIDAEDKIEVYQNWLGLMQGTLSCELDKNGKTQWRKLNADRCYTAQDGSDYRLSGRALLLVRNVGHLMDCDLMQDQAGNFVPEGIMDAVVTALIGSLDINTPSDKANSRSGSIYIVKPKMHGPEEVAFTDLLFSRTEDLLELPRNTLKLGIMDEERRTSLNLKACIREAKQRVVFINTGFLDRTGDEIHTSMQAGAFLPKALIKQQPWFAAYENNNVDVALACGFAGKAQIGKGMWAMPDEMARMLDEKIGHPQAGASTAWVPSPSAATLHAMHYHQIDVQAVQQQLASRGEGDGAKNQQALLTIPLLPADAELSPSEIESELENNIQGILGYVVRWIELGIGCSKVPDIQQTQLMEDRATLRISSQHIANWLEHQICTPLQVELILQRMAQVVDEQNRHTAGYQPMSTNLEQSQAYQAAKALIFAGAAQPSGYTEPLLHHYRHLAKQADPIF</sequence>
<comment type="cofactor">
    <cofactor evidence="1 10">
        <name>Mg(2+)</name>
        <dbReference type="ChEBI" id="CHEBI:18420"/>
    </cofactor>
</comment>
<dbReference type="AlphaFoldDB" id="A0A8J6IQJ0"/>
<comment type="caution">
    <text evidence="10">Lacks conserved residue(s) required for the propagation of feature annotation.</text>
</comment>
<organism evidence="18 19">
    <name type="scientific">Neptunicella marina</name>
    <dbReference type="NCBI Taxonomy" id="2125989"/>
    <lineage>
        <taxon>Bacteria</taxon>
        <taxon>Pseudomonadati</taxon>
        <taxon>Pseudomonadota</taxon>
        <taxon>Gammaproteobacteria</taxon>
        <taxon>Alteromonadales</taxon>
        <taxon>Alteromonadaceae</taxon>
        <taxon>Neptunicella</taxon>
    </lineage>
</organism>
<dbReference type="UniPathway" id="UPA00703">
    <property type="reaction ID" value="UER00720"/>
</dbReference>
<keyword evidence="3 10" id="KW-0963">Cytoplasm</keyword>
<feature type="domain" description="Malate synthase TIM barrel" evidence="14">
    <location>
        <begin position="336"/>
        <end position="581"/>
    </location>
</feature>
<dbReference type="GO" id="GO:0009436">
    <property type="term" value="P:glyoxylate catabolic process"/>
    <property type="evidence" value="ECO:0007669"/>
    <property type="project" value="TreeGrafter"/>
</dbReference>
<feature type="binding site" evidence="10">
    <location>
        <position position="431"/>
    </location>
    <ligand>
        <name>glyoxylate</name>
        <dbReference type="ChEBI" id="CHEBI:36655"/>
    </ligand>
</feature>
<dbReference type="EMBL" id="JACNEP010000001">
    <property type="protein sequence ID" value="MBC3764704.1"/>
    <property type="molecule type" value="Genomic_DNA"/>
</dbReference>
<keyword evidence="4 10" id="KW-0816">Tricarboxylic acid cycle</keyword>
<feature type="binding site" evidence="10">
    <location>
        <position position="431"/>
    </location>
    <ligand>
        <name>Mg(2+)</name>
        <dbReference type="ChEBI" id="CHEBI:18420"/>
    </ligand>
</feature>
<evidence type="ECO:0000313" key="19">
    <source>
        <dbReference type="Proteomes" id="UP000601768"/>
    </source>
</evidence>
<evidence type="ECO:0000256" key="11">
    <source>
        <dbReference type="NCBIfam" id="TIGR01345"/>
    </source>
</evidence>
<comment type="similarity">
    <text evidence="10 13">Belongs to the malate synthase family. GlcB subfamily.</text>
</comment>
<name>A0A8J6IQJ0_9ALTE</name>
<dbReference type="HAMAP" id="MF_00641">
    <property type="entry name" value="Malate_synth_G"/>
    <property type="match status" value="1"/>
</dbReference>
<feature type="modified residue" description="Cysteine sulfenic acid (-SOH)" evidence="10">
    <location>
        <position position="621"/>
    </location>
</feature>
<comment type="caution">
    <text evidence="18">The sequence shown here is derived from an EMBL/GenBank/DDBJ whole genome shotgun (WGS) entry which is preliminary data.</text>
</comment>
<feature type="active site" description="Proton acceptor" evidence="10 12">
    <location>
        <position position="339"/>
    </location>
</feature>
<evidence type="ECO:0000259" key="15">
    <source>
        <dbReference type="Pfam" id="PF20656"/>
    </source>
</evidence>
<evidence type="ECO:0000256" key="10">
    <source>
        <dbReference type="HAMAP-Rule" id="MF_00641"/>
    </source>
</evidence>
<evidence type="ECO:0000256" key="7">
    <source>
        <dbReference type="ARBA" id="ARBA00022842"/>
    </source>
</evidence>
<dbReference type="RefSeq" id="WP_186505163.1">
    <property type="nucleotide sequence ID" value="NZ_JACNEP010000001.1"/>
</dbReference>
<evidence type="ECO:0000259" key="14">
    <source>
        <dbReference type="Pfam" id="PF01274"/>
    </source>
</evidence>
<keyword evidence="18" id="KW-0012">Acyltransferase</keyword>